<gene>
    <name evidence="1" type="ORF">MNBD_GAMMA12-2640</name>
</gene>
<dbReference type="AlphaFoldDB" id="A0A3B0YKX0"/>
<reference evidence="1" key="1">
    <citation type="submission" date="2018-06" db="EMBL/GenBank/DDBJ databases">
        <authorList>
            <person name="Zhirakovskaya E."/>
        </authorList>
    </citation>
    <scope>NUCLEOTIDE SEQUENCE</scope>
</reference>
<name>A0A3B0YKX0_9ZZZZ</name>
<dbReference type="InterPro" id="IPR036280">
    <property type="entry name" value="Multihaem_cyt_sf"/>
</dbReference>
<protein>
    <submittedName>
        <fullName evidence="1">Uncharacterized protein</fullName>
    </submittedName>
</protein>
<dbReference type="Gene3D" id="3.90.10.10">
    <property type="entry name" value="Cytochrome C3"/>
    <property type="match status" value="1"/>
</dbReference>
<dbReference type="EMBL" id="UOFL01000096">
    <property type="protein sequence ID" value="VAW75962.1"/>
    <property type="molecule type" value="Genomic_DNA"/>
</dbReference>
<sequence>MKKYITLLATLVLFMSINSFADNTDKKEKQAKQGQASKTSSLGKLTDPSIQGKYCVIKDTKKMRLNHMEFMKHRRVETTRKGMRHPKGKQKGNFSISGCINCHGWKKRGNKVVALSVKDKEHFCVSCHRYTAISINCFSCHQSKPTVRAKPIMSFKSGSEK</sequence>
<organism evidence="1">
    <name type="scientific">hydrothermal vent metagenome</name>
    <dbReference type="NCBI Taxonomy" id="652676"/>
    <lineage>
        <taxon>unclassified sequences</taxon>
        <taxon>metagenomes</taxon>
        <taxon>ecological metagenomes</taxon>
    </lineage>
</organism>
<accession>A0A3B0YKX0</accession>
<dbReference type="SUPFAM" id="SSF48695">
    <property type="entry name" value="Multiheme cytochromes"/>
    <property type="match status" value="1"/>
</dbReference>
<proteinExistence type="predicted"/>
<evidence type="ECO:0000313" key="1">
    <source>
        <dbReference type="EMBL" id="VAW75962.1"/>
    </source>
</evidence>